<name>A0A7M7HKN1_STRPU</name>
<dbReference type="GeneID" id="105437445"/>
<evidence type="ECO:0000256" key="1">
    <source>
        <dbReference type="SAM" id="SignalP"/>
    </source>
</evidence>
<sequence length="227" mass="24959">MEGVSKYCLISLCIVVFVVVTTVPNLTTAQDVPEFIPYSGLGPLKCLSARNIALTKKQKIQIKQAKLSGVIEDLSSNTTALYMRTEPIVTGFTDDQKKAIACKYGEMFQAIDYEAEIQHSRRKRQVQGTKICPAHDIQSLLVFAMNTDNNVVQIVQIHPDCQQIVIQQPCKGNASPHVRTTTGGSPIHCMSENRAIPIVAVQFTNRGVTGFGIEFIVVESCTAIFDL</sequence>
<evidence type="ECO:0000313" key="2">
    <source>
        <dbReference type="EnsemblMetazoa" id="XP_011662341"/>
    </source>
</evidence>
<evidence type="ECO:0000313" key="3">
    <source>
        <dbReference type="Proteomes" id="UP000007110"/>
    </source>
</evidence>
<protein>
    <submittedName>
        <fullName evidence="2">Uncharacterized protein</fullName>
    </submittedName>
</protein>
<organism evidence="2 3">
    <name type="scientific">Strongylocentrotus purpuratus</name>
    <name type="common">Purple sea urchin</name>
    <dbReference type="NCBI Taxonomy" id="7668"/>
    <lineage>
        <taxon>Eukaryota</taxon>
        <taxon>Metazoa</taxon>
        <taxon>Echinodermata</taxon>
        <taxon>Eleutherozoa</taxon>
        <taxon>Echinozoa</taxon>
        <taxon>Echinoidea</taxon>
        <taxon>Euechinoidea</taxon>
        <taxon>Echinacea</taxon>
        <taxon>Camarodonta</taxon>
        <taxon>Echinidea</taxon>
        <taxon>Strongylocentrotidae</taxon>
        <taxon>Strongylocentrotus</taxon>
    </lineage>
</organism>
<keyword evidence="3" id="KW-1185">Reference proteome</keyword>
<keyword evidence="1" id="KW-0732">Signal</keyword>
<dbReference type="OMA" id="FIVVESC"/>
<dbReference type="EnsemblMetazoa" id="XM_011664039">
    <property type="protein sequence ID" value="XP_011662341"/>
    <property type="gene ID" value="LOC105437445"/>
</dbReference>
<dbReference type="Proteomes" id="UP000007110">
    <property type="component" value="Unassembled WGS sequence"/>
</dbReference>
<dbReference type="RefSeq" id="XP_011662341.2">
    <property type="nucleotide sequence ID" value="XM_011664039.2"/>
</dbReference>
<proteinExistence type="predicted"/>
<accession>A0A7M7HKN1</accession>
<dbReference type="KEGG" id="spu:105437445"/>
<feature type="signal peptide" evidence="1">
    <location>
        <begin position="1"/>
        <end position="29"/>
    </location>
</feature>
<feature type="chain" id="PRO_5029910244" evidence="1">
    <location>
        <begin position="30"/>
        <end position="227"/>
    </location>
</feature>
<reference evidence="3" key="1">
    <citation type="submission" date="2015-02" db="EMBL/GenBank/DDBJ databases">
        <title>Genome sequencing for Strongylocentrotus purpuratus.</title>
        <authorList>
            <person name="Murali S."/>
            <person name="Liu Y."/>
            <person name="Vee V."/>
            <person name="English A."/>
            <person name="Wang M."/>
            <person name="Skinner E."/>
            <person name="Han Y."/>
            <person name="Muzny D.M."/>
            <person name="Worley K.C."/>
            <person name="Gibbs R.A."/>
        </authorList>
    </citation>
    <scope>NUCLEOTIDE SEQUENCE</scope>
</reference>
<reference evidence="2" key="2">
    <citation type="submission" date="2021-01" db="UniProtKB">
        <authorList>
            <consortium name="EnsemblMetazoa"/>
        </authorList>
    </citation>
    <scope>IDENTIFICATION</scope>
</reference>
<dbReference type="AlphaFoldDB" id="A0A7M7HKN1"/>
<dbReference type="InParanoid" id="A0A7M7HKN1"/>